<dbReference type="GO" id="GO:0001734">
    <property type="term" value="F:mRNA m(6)A methyltransferase activity"/>
    <property type="evidence" value="ECO:0007669"/>
    <property type="project" value="UniProtKB-ARBA"/>
</dbReference>
<evidence type="ECO:0000256" key="1">
    <source>
        <dbReference type="ARBA" id="ARBA00022603"/>
    </source>
</evidence>
<proteinExistence type="predicted"/>
<dbReference type="SUPFAM" id="SSF53335">
    <property type="entry name" value="S-adenosyl-L-methionine-dependent methyltransferases"/>
    <property type="match status" value="1"/>
</dbReference>
<evidence type="ECO:0000313" key="4">
    <source>
        <dbReference type="EMBL" id="KKL73814.1"/>
    </source>
</evidence>
<evidence type="ECO:0000256" key="2">
    <source>
        <dbReference type="ARBA" id="ARBA00022679"/>
    </source>
</evidence>
<keyword evidence="3" id="KW-0949">S-adenosyl-L-methionine</keyword>
<dbReference type="GO" id="GO:0032259">
    <property type="term" value="P:methylation"/>
    <property type="evidence" value="ECO:0007669"/>
    <property type="project" value="UniProtKB-KW"/>
</dbReference>
<dbReference type="InterPro" id="IPR029063">
    <property type="entry name" value="SAM-dependent_MTases_sf"/>
</dbReference>
<dbReference type="AlphaFoldDB" id="A0A0F9EIK1"/>
<dbReference type="EMBL" id="LAZR01024847">
    <property type="protein sequence ID" value="KKL73814.1"/>
    <property type="molecule type" value="Genomic_DNA"/>
</dbReference>
<keyword evidence="1" id="KW-0489">Methyltransferase</keyword>
<reference evidence="4" key="1">
    <citation type="journal article" date="2015" name="Nature">
        <title>Complex archaea that bridge the gap between prokaryotes and eukaryotes.</title>
        <authorList>
            <person name="Spang A."/>
            <person name="Saw J.H."/>
            <person name="Jorgensen S.L."/>
            <person name="Zaremba-Niedzwiedzka K."/>
            <person name="Martijn J."/>
            <person name="Lind A.E."/>
            <person name="van Eijk R."/>
            <person name="Schleper C."/>
            <person name="Guy L."/>
            <person name="Ettema T.J."/>
        </authorList>
    </citation>
    <scope>NUCLEOTIDE SEQUENCE</scope>
</reference>
<evidence type="ECO:0000256" key="3">
    <source>
        <dbReference type="ARBA" id="ARBA00022691"/>
    </source>
</evidence>
<keyword evidence="2" id="KW-0808">Transferase</keyword>
<dbReference type="PANTHER" id="PTHR12829:SF7">
    <property type="entry name" value="N6-ADENOSINE-METHYLTRANSFERASE CATALYTIC SUBUNIT"/>
    <property type="match status" value="1"/>
</dbReference>
<organism evidence="4">
    <name type="scientific">marine sediment metagenome</name>
    <dbReference type="NCBI Taxonomy" id="412755"/>
    <lineage>
        <taxon>unclassified sequences</taxon>
        <taxon>metagenomes</taxon>
        <taxon>ecological metagenomes</taxon>
    </lineage>
</organism>
<comment type="caution">
    <text evidence="4">The sequence shown here is derived from an EMBL/GenBank/DDBJ whole genome shotgun (WGS) entry which is preliminary data.</text>
</comment>
<dbReference type="Gene3D" id="3.40.50.150">
    <property type="entry name" value="Vaccinia Virus protein VP39"/>
    <property type="match status" value="1"/>
</dbReference>
<gene>
    <name evidence="4" type="ORF">LCGC14_2071130</name>
</gene>
<dbReference type="PROSITE" id="PS51143">
    <property type="entry name" value="MT_A70"/>
    <property type="match status" value="1"/>
</dbReference>
<dbReference type="PROSITE" id="PS00092">
    <property type="entry name" value="N6_MTASE"/>
    <property type="match status" value="1"/>
</dbReference>
<dbReference type="InterPro" id="IPR002052">
    <property type="entry name" value="DNA_methylase_N6_adenine_CS"/>
</dbReference>
<dbReference type="GO" id="GO:0003676">
    <property type="term" value="F:nucleic acid binding"/>
    <property type="evidence" value="ECO:0007669"/>
    <property type="project" value="InterPro"/>
</dbReference>
<sequence>MEPIRTTCELNCHHCAGTDLDIMRAISKENMKKYQIIYADPPWSYNDKNCNGAALGHYQTMKLKDICNLKIGKITDKNAVLFLWATYPLLKEALEVIEAWGFTYKSIAFQWVKLNKKSKTPFYGLGRWTRGNTEPCLLATKGKPKRISKAQWKKLGR</sequence>
<accession>A0A0F9EIK1</accession>
<dbReference type="InterPro" id="IPR007757">
    <property type="entry name" value="MT-A70-like"/>
</dbReference>
<dbReference type="PANTHER" id="PTHR12829">
    <property type="entry name" value="N6-ADENOSINE-METHYLTRANSFERASE"/>
    <property type="match status" value="1"/>
</dbReference>
<dbReference type="Pfam" id="PF05063">
    <property type="entry name" value="MT-A70"/>
    <property type="match status" value="1"/>
</dbReference>
<protein>
    <submittedName>
        <fullName evidence="4">Uncharacterized protein</fullName>
    </submittedName>
</protein>
<name>A0A0F9EIK1_9ZZZZ</name>